<dbReference type="RefSeq" id="WP_089831151.1">
    <property type="nucleotide sequence ID" value="NZ_BJWI01000009.1"/>
</dbReference>
<dbReference type="Pfam" id="PF12228">
    <property type="entry name" value="DUF3604"/>
    <property type="match status" value="1"/>
</dbReference>
<dbReference type="OrthoDB" id="543560at2"/>
<proteinExistence type="predicted"/>
<reference evidence="1 4" key="2">
    <citation type="submission" date="2019-07" db="EMBL/GenBank/DDBJ databases">
        <title>Whole genome shotgun sequence of Halolactibacillus halophilus NBRC 100868.</title>
        <authorList>
            <person name="Hosoyama A."/>
            <person name="Uohara A."/>
            <person name="Ohji S."/>
            <person name="Ichikawa N."/>
        </authorList>
    </citation>
    <scope>NUCLEOTIDE SEQUENCE [LARGE SCALE GENOMIC DNA]</scope>
    <source>
        <strain evidence="1 4">NBRC 100868</strain>
    </source>
</reference>
<dbReference type="Proteomes" id="UP000321547">
    <property type="component" value="Unassembled WGS sequence"/>
</dbReference>
<sequence>MKKKELLWSDFHSNIHPKQMNDLENWFDFAKEMLDFWGVAYYPFLHRKSEHGLPLEDTIPEEDMQKDWEYIRQFAEEKSEDDFTFFMGYEWQGNGEDGDHNVYYLDNNQGIHHPMTYKELLNKIPKGQAMAIPHHTGYAVGHRGKNWATHDYEYSPFTEIYSSHGSSESDYDDIPMNVHIHMGPRDSKGTVMQGLKEGAVTGIICSGDNHVCPAITGNGFLAVWSEDRSRESIFKALLNRNVYGVTRSRIQLNYELNGALMGDFIEPSQTSEAKVEVKGTNAIDRIEFIKSNVVKDTYIHNGQWEEETLTGNVVFKFELELGWGPDQRVYPDIQEKHWTGSLKTTGKILDIEKLWTTPGQSVSMIGESEAEFDINTTKGGYGNEKLSQKNHQTPYIQNQSMIFEIEADVNSDLEIIIDDKTYSYKVKDILSESNLIGLVDEAKKLAKERFDKDDFYRSDPFWHNAYKVKIHRGVPATAYEVTYETELGELTQDDYILVKVYQRNGERAWASPIWVKN</sequence>
<dbReference type="STRING" id="306540.SAMN05421839_11027"/>
<dbReference type="Gene3D" id="3.20.20.140">
    <property type="entry name" value="Metal-dependent hydrolases"/>
    <property type="match status" value="1"/>
</dbReference>
<protein>
    <submittedName>
        <fullName evidence="1">Tat pathway signal sequence</fullName>
    </submittedName>
</protein>
<evidence type="ECO:0000313" key="3">
    <source>
        <dbReference type="Proteomes" id="UP000242243"/>
    </source>
</evidence>
<accession>A0A1I5NMU9</accession>
<evidence type="ECO:0000313" key="2">
    <source>
        <dbReference type="EMBL" id="SFP22970.1"/>
    </source>
</evidence>
<evidence type="ECO:0000313" key="1">
    <source>
        <dbReference type="EMBL" id="GEM01385.1"/>
    </source>
</evidence>
<dbReference type="SUPFAM" id="SSF89550">
    <property type="entry name" value="PHP domain-like"/>
    <property type="match status" value="1"/>
</dbReference>
<gene>
    <name evidence="1" type="ORF">HHA03_09170</name>
    <name evidence="2" type="ORF">SAMN05421839_11027</name>
</gene>
<dbReference type="InterPro" id="IPR016195">
    <property type="entry name" value="Pol/histidinol_Pase-like"/>
</dbReference>
<keyword evidence="4" id="KW-1185">Reference proteome</keyword>
<evidence type="ECO:0000313" key="4">
    <source>
        <dbReference type="Proteomes" id="UP000321547"/>
    </source>
</evidence>
<dbReference type="InterPro" id="IPR022028">
    <property type="entry name" value="DUF3604"/>
</dbReference>
<organism evidence="2 3">
    <name type="scientific">Halolactibacillus halophilus</name>
    <dbReference type="NCBI Taxonomy" id="306540"/>
    <lineage>
        <taxon>Bacteria</taxon>
        <taxon>Bacillati</taxon>
        <taxon>Bacillota</taxon>
        <taxon>Bacilli</taxon>
        <taxon>Bacillales</taxon>
        <taxon>Bacillaceae</taxon>
        <taxon>Halolactibacillus</taxon>
    </lineage>
</organism>
<dbReference type="EMBL" id="FOXC01000010">
    <property type="protein sequence ID" value="SFP22970.1"/>
    <property type="molecule type" value="Genomic_DNA"/>
</dbReference>
<dbReference type="AlphaFoldDB" id="A0A1I5NMU9"/>
<dbReference type="Proteomes" id="UP000242243">
    <property type="component" value="Unassembled WGS sequence"/>
</dbReference>
<name>A0A1I5NMU9_9BACI</name>
<reference evidence="2 3" key="1">
    <citation type="submission" date="2016-10" db="EMBL/GenBank/DDBJ databases">
        <authorList>
            <person name="de Groot N.N."/>
        </authorList>
    </citation>
    <scope>NUCLEOTIDE SEQUENCE [LARGE SCALE GENOMIC DNA]</scope>
    <source>
        <strain evidence="2 3">DSM 17073</strain>
    </source>
</reference>
<dbReference type="EMBL" id="BJWI01000009">
    <property type="protein sequence ID" value="GEM01385.1"/>
    <property type="molecule type" value="Genomic_DNA"/>
</dbReference>